<gene>
    <name evidence="1" type="ORF">FTUN_0703</name>
</gene>
<evidence type="ECO:0000313" key="2">
    <source>
        <dbReference type="Proteomes" id="UP000503447"/>
    </source>
</evidence>
<dbReference type="EMBL" id="CP053452">
    <property type="protein sequence ID" value="QJW93198.1"/>
    <property type="molecule type" value="Genomic_DNA"/>
</dbReference>
<sequence length="42" mass="4715">MICGPAGAVCFLFVWYRLSSRCVQAHWLENRYHTNPTAATGS</sequence>
<organism evidence="1 2">
    <name type="scientific">Frigoriglobus tundricola</name>
    <dbReference type="NCBI Taxonomy" id="2774151"/>
    <lineage>
        <taxon>Bacteria</taxon>
        <taxon>Pseudomonadati</taxon>
        <taxon>Planctomycetota</taxon>
        <taxon>Planctomycetia</taxon>
        <taxon>Gemmatales</taxon>
        <taxon>Gemmataceae</taxon>
        <taxon>Frigoriglobus</taxon>
    </lineage>
</organism>
<evidence type="ECO:0000313" key="1">
    <source>
        <dbReference type="EMBL" id="QJW93198.1"/>
    </source>
</evidence>
<proteinExistence type="predicted"/>
<reference evidence="2" key="1">
    <citation type="submission" date="2020-05" db="EMBL/GenBank/DDBJ databases">
        <title>Frigoriglobus tundricola gen. nov., sp. nov., a psychrotolerant cellulolytic planctomycete of the family Gemmataceae with two divergent copies of 16S rRNA gene.</title>
        <authorList>
            <person name="Kulichevskaya I.S."/>
            <person name="Ivanova A.A."/>
            <person name="Naumoff D.G."/>
            <person name="Beletsky A.V."/>
            <person name="Rijpstra W.I.C."/>
            <person name="Sinninghe Damste J.S."/>
            <person name="Mardanov A.V."/>
            <person name="Ravin N.V."/>
            <person name="Dedysh S.N."/>
        </authorList>
    </citation>
    <scope>NUCLEOTIDE SEQUENCE [LARGE SCALE GENOMIC DNA]</scope>
    <source>
        <strain evidence="2">PL17</strain>
    </source>
</reference>
<name>A0A6M5YGT1_9BACT</name>
<protein>
    <submittedName>
        <fullName evidence="1">Uncharacterized protein</fullName>
    </submittedName>
</protein>
<dbReference type="AlphaFoldDB" id="A0A6M5YGT1"/>
<dbReference type="Proteomes" id="UP000503447">
    <property type="component" value="Chromosome"/>
</dbReference>
<accession>A0A6M5YGT1</accession>
<dbReference type="KEGG" id="ftj:FTUN_0703"/>
<keyword evidence="2" id="KW-1185">Reference proteome</keyword>